<dbReference type="OrthoDB" id="9814088at2"/>
<dbReference type="RefSeq" id="WP_126354928.1">
    <property type="nucleotide sequence ID" value="NZ_LR134201.1"/>
</dbReference>
<dbReference type="EC" id="3.6.4.-" evidence="7"/>
<dbReference type="Proteomes" id="UP000274122">
    <property type="component" value="Chromosome"/>
</dbReference>
<dbReference type="InterPro" id="IPR038718">
    <property type="entry name" value="SNF2-like_sf"/>
</dbReference>
<dbReference type="KEGG" id="clap:NCTC11466_00780"/>
<dbReference type="PROSITE" id="PS51194">
    <property type="entry name" value="HELICASE_CTER"/>
    <property type="match status" value="1"/>
</dbReference>
<evidence type="ECO:0000256" key="2">
    <source>
        <dbReference type="ARBA" id="ARBA00022801"/>
    </source>
</evidence>
<feature type="domain" description="Helicase ATP-binding" evidence="5">
    <location>
        <begin position="124"/>
        <end position="312"/>
    </location>
</feature>
<reference evidence="7 8" key="1">
    <citation type="submission" date="2018-12" db="EMBL/GenBank/DDBJ databases">
        <authorList>
            <consortium name="Pathogen Informatics"/>
        </authorList>
    </citation>
    <scope>NUCLEOTIDE SEQUENCE [LARGE SCALE GENOMIC DNA]</scope>
    <source>
        <strain evidence="7 8">NCTC11466</strain>
    </source>
</reference>
<keyword evidence="3" id="KW-0347">Helicase</keyword>
<dbReference type="InterPro" id="IPR001650">
    <property type="entry name" value="Helicase_C-like"/>
</dbReference>
<dbReference type="Pfam" id="PF00176">
    <property type="entry name" value="SNF2-rel_dom"/>
    <property type="match status" value="1"/>
</dbReference>
<proteinExistence type="predicted"/>
<dbReference type="PANTHER" id="PTHR45766">
    <property type="entry name" value="DNA ANNEALING HELICASE AND ENDONUCLEASE ZRANB3 FAMILY MEMBER"/>
    <property type="match status" value="1"/>
</dbReference>
<accession>A0A447UY97</accession>
<dbReference type="NCBIfam" id="NF038317">
    <property type="entry name" value="DISARM_DrmD"/>
    <property type="match status" value="1"/>
</dbReference>
<dbReference type="InterPro" id="IPR027417">
    <property type="entry name" value="P-loop_NTPase"/>
</dbReference>
<dbReference type="InterPro" id="IPR014001">
    <property type="entry name" value="Helicase_ATP-bd"/>
</dbReference>
<dbReference type="InterPro" id="IPR049730">
    <property type="entry name" value="SNF2/RAD54-like_C"/>
</dbReference>
<gene>
    <name evidence="7" type="primary">rapA_1</name>
    <name evidence="7" type="ORF">NCTC11466_00780</name>
</gene>
<evidence type="ECO:0000256" key="4">
    <source>
        <dbReference type="ARBA" id="ARBA00022840"/>
    </source>
</evidence>
<dbReference type="InterPro" id="IPR057342">
    <property type="entry name" value="DEXDc_RapA"/>
</dbReference>
<dbReference type="GO" id="GO:0005524">
    <property type="term" value="F:ATP binding"/>
    <property type="evidence" value="ECO:0007669"/>
    <property type="project" value="UniProtKB-KW"/>
</dbReference>
<keyword evidence="1" id="KW-0547">Nucleotide-binding</keyword>
<dbReference type="InterPro" id="IPR000330">
    <property type="entry name" value="SNF2_N"/>
</dbReference>
<sequence length="1022" mass="116741">MSEIGAAPEQGQIVKLRHKIWAVTAVNITKAQTKHVIHRLSLECLSDDALGENIQVIWEREIAPAVVESTSLPCITGHDDPILFDAFIRSLQWSASSLAVGDILQAPFRGGVQMEEYQLAPVIRANNMPKVRLLLADDVGLGKTIEAGLVTQELIHSHRASRVLIVCPAHLRIKWIDEMAEKFGLEFKIIDRDSVLKMRKEYGPSINPWASFPRLVTSIDYLKTEHPRRLFDEFIRRRLEESPNNRPWDLLILDEAHNAAPSGKKQYVRDSERTSLLRSISEQFEHKMFLTATPHNGYRESFTGLLEILDNLRFSRGTGLDKTQLSAVTIRRLKEDIINPDGSLRFPKRVIMPRDEIIDPQLYVTLGHEEQRLFNLLNTYTESRLTSVDKRSERPLQFILTLLKKRALSSPLALRESLIVHTENAGIKGELGIGESLFNSFEQKELEDWSDDEDKEDNLEAATRAASKLILELSADEKEMLQRMFEIVDTQVSHFSIQEDSKAAALIGWINRSLRDGDQWNGERVIIFTEYKHTLNYLERILEKHGFLDFTRTIIGGMKDSDRQKINDEFQSPNNETNIRILLATDAASEGADFQKHCRNLIHYEIPWNPTRLEQRNGRVDRHGQKADEVRIHHFVFKNQEDSEFLKLIVDKVETIRNDLGSVGALIADNVRKKALGQAVNLAAIDDDARRRLAREEMALEARDNESVTQMVDALNRTRSALDISESNQLDLLCQALSLEGCTEAIMDLGDGEFSLIHVPTAWTECKAYVSTEYLQKRFSFNRDKARADDAVGIVHLDHPLMRRAISTFRVQMWGVQSTKNQLNRVTITESSEIIVPVIIAWGRLVLLGPENNRLHEGLVRCSLLIQENTLVPQAVSRPDDAIYFTGHLESVKALIAPLIEAITQQLSNAATEETKVLITTLNERGEVARKHAQSLSTERVMAIRKAIKDWQSRSLEMQLQFVFDDEEQDQREQDLIALQYRLEQLEQEREAEPKRLRNLYKVTNKKMYPVALEVILPKGIY</sequence>
<dbReference type="Gene3D" id="3.40.50.10810">
    <property type="entry name" value="Tandem AAA-ATPase domain"/>
    <property type="match status" value="1"/>
</dbReference>
<dbReference type="PANTHER" id="PTHR45766:SF6">
    <property type="entry name" value="SWI_SNF-RELATED MATRIX-ASSOCIATED ACTIN-DEPENDENT REGULATOR OF CHROMATIN SUBFAMILY A-LIKE PROTEIN 1"/>
    <property type="match status" value="1"/>
</dbReference>
<name>A0A447UY97_9ENTR</name>
<keyword evidence="2 7" id="KW-0378">Hydrolase</keyword>
<keyword evidence="8" id="KW-1185">Reference proteome</keyword>
<dbReference type="AlphaFoldDB" id="A0A447UY97"/>
<dbReference type="CDD" id="cd18011">
    <property type="entry name" value="DEXDc_RapA"/>
    <property type="match status" value="1"/>
</dbReference>
<dbReference type="Pfam" id="PF00271">
    <property type="entry name" value="Helicase_C"/>
    <property type="match status" value="1"/>
</dbReference>
<dbReference type="SUPFAM" id="SSF52540">
    <property type="entry name" value="P-loop containing nucleoside triphosphate hydrolases"/>
    <property type="match status" value="2"/>
</dbReference>
<dbReference type="PROSITE" id="PS51192">
    <property type="entry name" value="HELICASE_ATP_BIND_1"/>
    <property type="match status" value="1"/>
</dbReference>
<dbReference type="Gene3D" id="3.40.50.300">
    <property type="entry name" value="P-loop containing nucleotide triphosphate hydrolases"/>
    <property type="match status" value="1"/>
</dbReference>
<dbReference type="CDD" id="cd18793">
    <property type="entry name" value="SF2_C_SNF"/>
    <property type="match status" value="1"/>
</dbReference>
<evidence type="ECO:0000256" key="3">
    <source>
        <dbReference type="ARBA" id="ARBA00022806"/>
    </source>
</evidence>
<dbReference type="EMBL" id="LR134201">
    <property type="protein sequence ID" value="VEB95660.1"/>
    <property type="molecule type" value="Genomic_DNA"/>
</dbReference>
<dbReference type="GO" id="GO:0004386">
    <property type="term" value="F:helicase activity"/>
    <property type="evidence" value="ECO:0007669"/>
    <property type="project" value="UniProtKB-KW"/>
</dbReference>
<evidence type="ECO:0000259" key="6">
    <source>
        <dbReference type="PROSITE" id="PS51194"/>
    </source>
</evidence>
<organism evidence="7 8">
    <name type="scientific">Cedecea lapagei</name>
    <dbReference type="NCBI Taxonomy" id="158823"/>
    <lineage>
        <taxon>Bacteria</taxon>
        <taxon>Pseudomonadati</taxon>
        <taxon>Pseudomonadota</taxon>
        <taxon>Gammaproteobacteria</taxon>
        <taxon>Enterobacterales</taxon>
        <taxon>Enterobacteriaceae</taxon>
        <taxon>Cedecea</taxon>
    </lineage>
</organism>
<evidence type="ECO:0000313" key="7">
    <source>
        <dbReference type="EMBL" id="VEB95660.1"/>
    </source>
</evidence>
<dbReference type="SMART" id="SM00490">
    <property type="entry name" value="HELICc"/>
    <property type="match status" value="1"/>
</dbReference>
<dbReference type="GO" id="GO:0016787">
    <property type="term" value="F:hydrolase activity"/>
    <property type="evidence" value="ECO:0007669"/>
    <property type="project" value="UniProtKB-KW"/>
</dbReference>
<protein>
    <submittedName>
        <fullName evidence="7">RNA polymerase-associated protein rapA</fullName>
        <ecNumber evidence="7">3.6.4.-</ecNumber>
    </submittedName>
</protein>
<keyword evidence="4" id="KW-0067">ATP-binding</keyword>
<feature type="domain" description="Helicase C-terminal" evidence="6">
    <location>
        <begin position="513"/>
        <end position="675"/>
    </location>
</feature>
<dbReference type="SMART" id="SM00487">
    <property type="entry name" value="DEXDc"/>
    <property type="match status" value="1"/>
</dbReference>
<evidence type="ECO:0000313" key="8">
    <source>
        <dbReference type="Proteomes" id="UP000274122"/>
    </source>
</evidence>
<evidence type="ECO:0000259" key="5">
    <source>
        <dbReference type="PROSITE" id="PS51192"/>
    </source>
</evidence>
<evidence type="ECO:0000256" key="1">
    <source>
        <dbReference type="ARBA" id="ARBA00022741"/>
    </source>
</evidence>